<reference evidence="3" key="1">
    <citation type="journal article" date="2014" name="Science">
        <title>Ancient hybridizations among the ancestral genomes of bread wheat.</title>
        <authorList>
            <consortium name="International Wheat Genome Sequencing Consortium,"/>
            <person name="Marcussen T."/>
            <person name="Sandve S.R."/>
            <person name="Heier L."/>
            <person name="Spannagl M."/>
            <person name="Pfeifer M."/>
            <person name="Jakobsen K.S."/>
            <person name="Wulff B.B."/>
            <person name="Steuernagel B."/>
            <person name="Mayer K.F."/>
            <person name="Olsen O.A."/>
        </authorList>
    </citation>
    <scope>NUCLEOTIDE SEQUENCE [LARGE SCALE GENOMIC DNA]</scope>
    <source>
        <strain evidence="3">cv. AL8/78</strain>
    </source>
</reference>
<organism evidence="2 3">
    <name type="scientific">Aegilops tauschii subsp. strangulata</name>
    <name type="common">Goatgrass</name>
    <dbReference type="NCBI Taxonomy" id="200361"/>
    <lineage>
        <taxon>Eukaryota</taxon>
        <taxon>Viridiplantae</taxon>
        <taxon>Streptophyta</taxon>
        <taxon>Embryophyta</taxon>
        <taxon>Tracheophyta</taxon>
        <taxon>Spermatophyta</taxon>
        <taxon>Magnoliopsida</taxon>
        <taxon>Liliopsida</taxon>
        <taxon>Poales</taxon>
        <taxon>Poaceae</taxon>
        <taxon>BOP clade</taxon>
        <taxon>Pooideae</taxon>
        <taxon>Triticodae</taxon>
        <taxon>Triticeae</taxon>
        <taxon>Triticinae</taxon>
        <taxon>Aegilops</taxon>
    </lineage>
</organism>
<evidence type="ECO:0000256" key="1">
    <source>
        <dbReference type="SAM" id="MobiDB-lite"/>
    </source>
</evidence>
<reference evidence="2" key="5">
    <citation type="journal article" date="2021" name="G3 (Bethesda)">
        <title>Aegilops tauschii genome assembly Aet v5.0 features greater sequence contiguity and improved annotation.</title>
        <authorList>
            <person name="Wang L."/>
            <person name="Zhu T."/>
            <person name="Rodriguez J.C."/>
            <person name="Deal K.R."/>
            <person name="Dubcovsky J."/>
            <person name="McGuire P.E."/>
            <person name="Lux T."/>
            <person name="Spannagl M."/>
            <person name="Mayer K.F.X."/>
            <person name="Baldrich P."/>
            <person name="Meyers B.C."/>
            <person name="Huo N."/>
            <person name="Gu Y.Q."/>
            <person name="Zhou H."/>
            <person name="Devos K.M."/>
            <person name="Bennetzen J.L."/>
            <person name="Unver T."/>
            <person name="Budak H."/>
            <person name="Gulick P.J."/>
            <person name="Galiba G."/>
            <person name="Kalapos B."/>
            <person name="Nelson D.R."/>
            <person name="Li P."/>
            <person name="You F.M."/>
            <person name="Luo M.C."/>
            <person name="Dvorak J."/>
        </authorList>
    </citation>
    <scope>NUCLEOTIDE SEQUENCE [LARGE SCALE GENOMIC DNA]</scope>
    <source>
        <strain evidence="2">cv. AL8/78</strain>
    </source>
</reference>
<dbReference type="Gramene" id="AET3Gv20673000.6">
    <property type="protein sequence ID" value="AET3Gv20673000.6"/>
    <property type="gene ID" value="AET3Gv20673000"/>
</dbReference>
<feature type="region of interest" description="Disordered" evidence="1">
    <location>
        <begin position="78"/>
        <end position="97"/>
    </location>
</feature>
<evidence type="ECO:0000313" key="3">
    <source>
        <dbReference type="Proteomes" id="UP000015105"/>
    </source>
</evidence>
<reference evidence="2" key="3">
    <citation type="journal article" date="2017" name="Nature">
        <title>Genome sequence of the progenitor of the wheat D genome Aegilops tauschii.</title>
        <authorList>
            <person name="Luo M.C."/>
            <person name="Gu Y.Q."/>
            <person name="Puiu D."/>
            <person name="Wang H."/>
            <person name="Twardziok S.O."/>
            <person name="Deal K.R."/>
            <person name="Huo N."/>
            <person name="Zhu T."/>
            <person name="Wang L."/>
            <person name="Wang Y."/>
            <person name="McGuire P.E."/>
            <person name="Liu S."/>
            <person name="Long H."/>
            <person name="Ramasamy R.K."/>
            <person name="Rodriguez J.C."/>
            <person name="Van S.L."/>
            <person name="Yuan L."/>
            <person name="Wang Z."/>
            <person name="Xia Z."/>
            <person name="Xiao L."/>
            <person name="Anderson O.D."/>
            <person name="Ouyang S."/>
            <person name="Liang Y."/>
            <person name="Zimin A.V."/>
            <person name="Pertea G."/>
            <person name="Qi P."/>
            <person name="Bennetzen J.L."/>
            <person name="Dai X."/>
            <person name="Dawson M.W."/>
            <person name="Muller H.G."/>
            <person name="Kugler K."/>
            <person name="Rivarola-Duarte L."/>
            <person name="Spannagl M."/>
            <person name="Mayer K.F.X."/>
            <person name="Lu F.H."/>
            <person name="Bevan M.W."/>
            <person name="Leroy P."/>
            <person name="Li P."/>
            <person name="You F.M."/>
            <person name="Sun Q."/>
            <person name="Liu Z."/>
            <person name="Lyons E."/>
            <person name="Wicker T."/>
            <person name="Salzberg S.L."/>
            <person name="Devos K.M."/>
            <person name="Dvorak J."/>
        </authorList>
    </citation>
    <scope>NUCLEOTIDE SEQUENCE [LARGE SCALE GENOMIC DNA]</scope>
    <source>
        <strain evidence="2">cv. AL8/78</strain>
    </source>
</reference>
<dbReference type="Proteomes" id="UP000015105">
    <property type="component" value="Chromosome 3D"/>
</dbReference>
<name>A0A453FGS0_AEGTS</name>
<reference evidence="2" key="4">
    <citation type="submission" date="2019-03" db="UniProtKB">
        <authorList>
            <consortium name="EnsemblPlants"/>
        </authorList>
    </citation>
    <scope>IDENTIFICATION</scope>
</reference>
<accession>A0A453FGS0</accession>
<proteinExistence type="predicted"/>
<dbReference type="AlphaFoldDB" id="A0A453FGS0"/>
<feature type="region of interest" description="Disordered" evidence="1">
    <location>
        <begin position="1"/>
        <end position="21"/>
    </location>
</feature>
<dbReference type="EnsemblPlants" id="AET3Gv20673000.6">
    <property type="protein sequence ID" value="AET3Gv20673000.6"/>
    <property type="gene ID" value="AET3Gv20673000"/>
</dbReference>
<protein>
    <submittedName>
        <fullName evidence="2">Uncharacterized protein</fullName>
    </submittedName>
</protein>
<evidence type="ECO:0000313" key="2">
    <source>
        <dbReference type="EnsemblPlants" id="AET3Gv20673000.6"/>
    </source>
</evidence>
<sequence>MPSSSPSPRGAGGRTQPRPLHRLVRLVLPHPRFLAREPDWNRAGRRERGRQSGVEISFSSLSSILPCMMDANAVDLQGHGTATDTTTQRSRAGRWAARRHRERLGLGTEGTGALIAADSGRSTARGGGGGRKGDRAPGEGMDMDCLKRIR</sequence>
<keyword evidence="3" id="KW-1185">Reference proteome</keyword>
<reference evidence="3" key="2">
    <citation type="journal article" date="2017" name="Nat. Plants">
        <title>The Aegilops tauschii genome reveals multiple impacts of transposons.</title>
        <authorList>
            <person name="Zhao G."/>
            <person name="Zou C."/>
            <person name="Li K."/>
            <person name="Wang K."/>
            <person name="Li T."/>
            <person name="Gao L."/>
            <person name="Zhang X."/>
            <person name="Wang H."/>
            <person name="Yang Z."/>
            <person name="Liu X."/>
            <person name="Jiang W."/>
            <person name="Mao L."/>
            <person name="Kong X."/>
            <person name="Jiao Y."/>
            <person name="Jia J."/>
        </authorList>
    </citation>
    <scope>NUCLEOTIDE SEQUENCE [LARGE SCALE GENOMIC DNA]</scope>
    <source>
        <strain evidence="3">cv. AL8/78</strain>
    </source>
</reference>
<feature type="compositionally biased region" description="Polar residues" evidence="1">
    <location>
        <begin position="80"/>
        <end position="90"/>
    </location>
</feature>
<feature type="region of interest" description="Disordered" evidence="1">
    <location>
        <begin position="119"/>
        <end position="150"/>
    </location>
</feature>